<dbReference type="Proteomes" id="UP000887581">
    <property type="component" value="Unplaced"/>
</dbReference>
<keyword evidence="1" id="KW-0812">Transmembrane</keyword>
<evidence type="ECO:0000313" key="2">
    <source>
        <dbReference type="Proteomes" id="UP000887581"/>
    </source>
</evidence>
<proteinExistence type="predicted"/>
<name>A0A915Q7P3_9BILA</name>
<feature type="transmembrane region" description="Helical" evidence="1">
    <location>
        <begin position="67"/>
        <end position="95"/>
    </location>
</feature>
<dbReference type="WBParaSite" id="sdigi.contig87.g3997.t1">
    <property type="protein sequence ID" value="sdigi.contig87.g3997.t1"/>
    <property type="gene ID" value="sdigi.contig87.g3997"/>
</dbReference>
<keyword evidence="2" id="KW-1185">Reference proteome</keyword>
<organism evidence="2 3">
    <name type="scientific">Setaria digitata</name>
    <dbReference type="NCBI Taxonomy" id="48799"/>
    <lineage>
        <taxon>Eukaryota</taxon>
        <taxon>Metazoa</taxon>
        <taxon>Ecdysozoa</taxon>
        <taxon>Nematoda</taxon>
        <taxon>Chromadorea</taxon>
        <taxon>Rhabditida</taxon>
        <taxon>Spirurina</taxon>
        <taxon>Spiruromorpha</taxon>
        <taxon>Filarioidea</taxon>
        <taxon>Setariidae</taxon>
        <taxon>Setaria</taxon>
    </lineage>
</organism>
<protein>
    <submittedName>
        <fullName evidence="3">Uncharacterized protein</fullName>
    </submittedName>
</protein>
<dbReference type="AlphaFoldDB" id="A0A915Q7P3"/>
<reference evidence="3" key="1">
    <citation type="submission" date="2022-11" db="UniProtKB">
        <authorList>
            <consortium name="WormBaseParasite"/>
        </authorList>
    </citation>
    <scope>IDENTIFICATION</scope>
</reference>
<evidence type="ECO:0000256" key="1">
    <source>
        <dbReference type="SAM" id="Phobius"/>
    </source>
</evidence>
<accession>A0A915Q7P3</accession>
<evidence type="ECO:0000313" key="3">
    <source>
        <dbReference type="WBParaSite" id="sdigi.contig87.g3997.t1"/>
    </source>
</evidence>
<keyword evidence="1" id="KW-1133">Transmembrane helix</keyword>
<keyword evidence="1" id="KW-0472">Membrane</keyword>
<sequence>MVLVLSIAPEEKLWEKAESVIKNCKDNEHMATFISSFVASAEVATNSEWQMPFKRSKREIAESEMKAYATILTTSAITVAMITFICLIIMLHIFIYMRWGITRQLILLNAKVCALESRLGTRQLSEDLQKKLCEEIGATYTTIQNERQKFAQEVVNGEVFVN</sequence>